<sequence>MAPRRALGKRPHGSSVCTPQPPAPQLDEHWFRSLEAQARFPWFDSKNIESGRRVNLDQLDRFDVRVAFDALGWVPVISYTDTTRPNLVKHFYANLELHGDVNDPNQGRDLRISSYVKGVHISFDTHRLADLLGVPNDGDLVYCPPKVKGYLSEDLRREIAEQILNPGAPMKAASLKPLA</sequence>
<dbReference type="AlphaFoldDB" id="A0A9Q0KLP9"/>
<gene>
    <name evidence="2" type="ORF">NE237_005705</name>
</gene>
<protein>
    <submittedName>
        <fullName evidence="2">Uncharacterized protein</fullName>
    </submittedName>
</protein>
<dbReference type="OrthoDB" id="848707at2759"/>
<keyword evidence="3" id="KW-1185">Reference proteome</keyword>
<name>A0A9Q0KLP9_9MAGN</name>
<reference evidence="2" key="1">
    <citation type="journal article" date="2023" name="Plant J.">
        <title>The genome of the king protea, Protea cynaroides.</title>
        <authorList>
            <person name="Chang J."/>
            <person name="Duong T.A."/>
            <person name="Schoeman C."/>
            <person name="Ma X."/>
            <person name="Roodt D."/>
            <person name="Barker N."/>
            <person name="Li Z."/>
            <person name="Van de Peer Y."/>
            <person name="Mizrachi E."/>
        </authorList>
    </citation>
    <scope>NUCLEOTIDE SEQUENCE</scope>
    <source>
        <tissue evidence="2">Young leaves</tissue>
    </source>
</reference>
<feature type="region of interest" description="Disordered" evidence="1">
    <location>
        <begin position="1"/>
        <end position="22"/>
    </location>
</feature>
<evidence type="ECO:0000313" key="2">
    <source>
        <dbReference type="EMBL" id="KAJ4972531.1"/>
    </source>
</evidence>
<organism evidence="2 3">
    <name type="scientific">Protea cynaroides</name>
    <dbReference type="NCBI Taxonomy" id="273540"/>
    <lineage>
        <taxon>Eukaryota</taxon>
        <taxon>Viridiplantae</taxon>
        <taxon>Streptophyta</taxon>
        <taxon>Embryophyta</taxon>
        <taxon>Tracheophyta</taxon>
        <taxon>Spermatophyta</taxon>
        <taxon>Magnoliopsida</taxon>
        <taxon>Proteales</taxon>
        <taxon>Proteaceae</taxon>
        <taxon>Protea</taxon>
    </lineage>
</organism>
<proteinExistence type="predicted"/>
<comment type="caution">
    <text evidence="2">The sequence shown here is derived from an EMBL/GenBank/DDBJ whole genome shotgun (WGS) entry which is preliminary data.</text>
</comment>
<dbReference type="Proteomes" id="UP001141806">
    <property type="component" value="Unassembled WGS sequence"/>
</dbReference>
<feature type="compositionally biased region" description="Basic residues" evidence="1">
    <location>
        <begin position="1"/>
        <end position="12"/>
    </location>
</feature>
<evidence type="ECO:0000256" key="1">
    <source>
        <dbReference type="SAM" id="MobiDB-lite"/>
    </source>
</evidence>
<accession>A0A9Q0KLP9</accession>
<dbReference type="EMBL" id="JAMYWD010000004">
    <property type="protein sequence ID" value="KAJ4972531.1"/>
    <property type="molecule type" value="Genomic_DNA"/>
</dbReference>
<evidence type="ECO:0000313" key="3">
    <source>
        <dbReference type="Proteomes" id="UP001141806"/>
    </source>
</evidence>